<proteinExistence type="predicted"/>
<gene>
    <name evidence="1" type="ORF">HX845_28645</name>
</gene>
<comment type="caution">
    <text evidence="1">The sequence shown here is derived from an EMBL/GenBank/DDBJ whole genome shotgun (WGS) entry which is preliminary data.</text>
</comment>
<dbReference type="Proteomes" id="UP000517547">
    <property type="component" value="Unassembled WGS sequence"/>
</dbReference>
<name>A0A7Y7Y4I3_9PSED</name>
<evidence type="ECO:0000313" key="1">
    <source>
        <dbReference type="EMBL" id="NWC17655.1"/>
    </source>
</evidence>
<accession>A0A7Y7Y4I3</accession>
<protein>
    <submittedName>
        <fullName evidence="1">Uncharacterized protein</fullName>
    </submittedName>
</protein>
<sequence length="45" mass="4884">MTTLIELNSILAATEKIKGGVARTAATLRVVLPPAAKFFRDEQIK</sequence>
<reference evidence="1 2" key="1">
    <citation type="submission" date="2020-04" db="EMBL/GenBank/DDBJ databases">
        <title>Molecular characterization of pseudomonads from Agaricus bisporus reveal novel blotch 2 pathogens in Western Europe.</title>
        <authorList>
            <person name="Taparia T."/>
            <person name="Krijger M."/>
            <person name="Haynes E."/>
            <person name="Elpinstone J.G."/>
            <person name="Noble R."/>
            <person name="Van Der Wolf J."/>
        </authorList>
    </citation>
    <scope>NUCLEOTIDE SEQUENCE [LARGE SCALE GENOMIC DNA]</scope>
    <source>
        <strain evidence="1 2">IPO3738</strain>
    </source>
</reference>
<dbReference type="EMBL" id="JACAQE010000010">
    <property type="protein sequence ID" value="NWC17655.1"/>
    <property type="molecule type" value="Genomic_DNA"/>
</dbReference>
<evidence type="ECO:0000313" key="2">
    <source>
        <dbReference type="Proteomes" id="UP000517547"/>
    </source>
</evidence>
<dbReference type="RefSeq" id="WP_017129031.1">
    <property type="nucleotide sequence ID" value="NZ_JACAQE010000010.1"/>
</dbReference>
<organism evidence="1 2">
    <name type="scientific">Pseudomonas gingeri</name>
    <dbReference type="NCBI Taxonomy" id="117681"/>
    <lineage>
        <taxon>Bacteria</taxon>
        <taxon>Pseudomonadati</taxon>
        <taxon>Pseudomonadota</taxon>
        <taxon>Gammaproteobacteria</taxon>
        <taxon>Pseudomonadales</taxon>
        <taxon>Pseudomonadaceae</taxon>
        <taxon>Pseudomonas</taxon>
    </lineage>
</organism>
<dbReference type="AlphaFoldDB" id="A0A7Y7Y4I3"/>